<dbReference type="PANTHER" id="PTHR11017:SF560">
    <property type="entry name" value="RESISTANCE PROTEIN (TIR-NBS-LRR CLASS), PUTATIVE-RELATED"/>
    <property type="match status" value="1"/>
</dbReference>
<dbReference type="InterPro" id="IPR035897">
    <property type="entry name" value="Toll_tir_struct_dom_sf"/>
</dbReference>
<dbReference type="InterPro" id="IPR027417">
    <property type="entry name" value="P-loop_NTPase"/>
</dbReference>
<dbReference type="EMBL" id="JAYMYQ010000002">
    <property type="protein sequence ID" value="KAK7350582.1"/>
    <property type="molecule type" value="Genomic_DNA"/>
</dbReference>
<dbReference type="InterPro" id="IPR002182">
    <property type="entry name" value="NB-ARC"/>
</dbReference>
<dbReference type="Pfam" id="PF00931">
    <property type="entry name" value="NB-ARC"/>
    <property type="match status" value="1"/>
</dbReference>
<dbReference type="Proteomes" id="UP001367508">
    <property type="component" value="Unassembled WGS sequence"/>
</dbReference>
<evidence type="ECO:0008006" key="5">
    <source>
        <dbReference type="Google" id="ProtNLM"/>
    </source>
</evidence>
<dbReference type="PRINTS" id="PR00364">
    <property type="entry name" value="DISEASERSIST"/>
</dbReference>
<dbReference type="InterPro" id="IPR000157">
    <property type="entry name" value="TIR_dom"/>
</dbReference>
<dbReference type="Gene3D" id="3.40.50.10140">
    <property type="entry name" value="Toll/interleukin-1 receptor homology (TIR) domain"/>
    <property type="match status" value="1"/>
</dbReference>
<protein>
    <recommendedName>
        <fullName evidence="5">NB-ARC domain-containing protein</fullName>
    </recommendedName>
</protein>
<gene>
    <name evidence="3" type="ORF">VNO77_09358</name>
</gene>
<organism evidence="3 4">
    <name type="scientific">Canavalia gladiata</name>
    <name type="common">Sword bean</name>
    <name type="synonym">Dolichos gladiatus</name>
    <dbReference type="NCBI Taxonomy" id="3824"/>
    <lineage>
        <taxon>Eukaryota</taxon>
        <taxon>Viridiplantae</taxon>
        <taxon>Streptophyta</taxon>
        <taxon>Embryophyta</taxon>
        <taxon>Tracheophyta</taxon>
        <taxon>Spermatophyta</taxon>
        <taxon>Magnoliopsida</taxon>
        <taxon>eudicotyledons</taxon>
        <taxon>Gunneridae</taxon>
        <taxon>Pentapetalae</taxon>
        <taxon>rosids</taxon>
        <taxon>fabids</taxon>
        <taxon>Fabales</taxon>
        <taxon>Fabaceae</taxon>
        <taxon>Papilionoideae</taxon>
        <taxon>50 kb inversion clade</taxon>
        <taxon>NPAAA clade</taxon>
        <taxon>indigoferoid/millettioid clade</taxon>
        <taxon>Phaseoleae</taxon>
        <taxon>Canavalia</taxon>
    </lineage>
</organism>
<evidence type="ECO:0000313" key="3">
    <source>
        <dbReference type="EMBL" id="KAK7350582.1"/>
    </source>
</evidence>
<dbReference type="AlphaFoldDB" id="A0AAN9QWI8"/>
<name>A0AAN9QWI8_CANGL</name>
<reference evidence="3 4" key="1">
    <citation type="submission" date="2024-01" db="EMBL/GenBank/DDBJ databases">
        <title>The genomes of 5 underutilized Papilionoideae crops provide insights into root nodulation and disease resistanc.</title>
        <authorList>
            <person name="Jiang F."/>
        </authorList>
    </citation>
    <scope>NUCLEOTIDE SEQUENCE [LARGE SCALE GENOMIC DNA]</scope>
    <source>
        <strain evidence="3">LVBAO_FW01</strain>
        <tissue evidence="3">Leaves</tissue>
    </source>
</reference>
<dbReference type="SUPFAM" id="SSF52058">
    <property type="entry name" value="L domain-like"/>
    <property type="match status" value="1"/>
</dbReference>
<comment type="caution">
    <text evidence="3">The sequence shown here is derived from an EMBL/GenBank/DDBJ whole genome shotgun (WGS) entry which is preliminary data.</text>
</comment>
<feature type="domain" description="TIR" evidence="2">
    <location>
        <begin position="18"/>
        <end position="64"/>
    </location>
</feature>
<dbReference type="InterPro" id="IPR032675">
    <property type="entry name" value="LRR_dom_sf"/>
</dbReference>
<dbReference type="InterPro" id="IPR044974">
    <property type="entry name" value="Disease_R_plants"/>
</dbReference>
<dbReference type="Gene3D" id="3.40.50.300">
    <property type="entry name" value="P-loop containing nucleotide triphosphate hydrolases"/>
    <property type="match status" value="1"/>
</dbReference>
<dbReference type="SUPFAM" id="SSF52540">
    <property type="entry name" value="P-loop containing nucleoside triphosphate hydrolases"/>
    <property type="match status" value="1"/>
</dbReference>
<accession>A0AAN9QWI8</accession>
<sequence>MATVAVRRFSGKGFLDSWLKWTAALTKASNFIGWDMRDCRDEAELVKKIVDDVLVKLDNTLLSITEFPVGLEPRVQRVVRFVEHLSTRVRTIGIWGMGGLGKTTAAKVIYNQIHRKFENRSFIENVRKVCEKDSRGHIRLQKQLLYDILKTKVKIHSIAMGTTTIEKRLCGTTVLIVLDDVNNFDQINALCGNRTWLGSGSVLIVTTRDARLLDLLNAHYGTGVIEGLALKLDGASRDCFEANAFQEMNRLRLLQLDCVQLIGDFGYLSKQLRWVYWQGFPLKCIPDNFYLGSVVALDLKHSNLRLVWKDPQLLEWLKILNLSHSKYLTVTPDFTKLPNLENLIFKDCPSLCMVHQSIGDLHKLLLINLKDCTNLCNLPRSTYKLKSVKTLILSGCLKIDKLEEDIVQMESLTILIAENTAVKQVPFSIVRSKSIGYISLCGYEGLSRNVFPSIIWSWMSPTMNPLSNIHSSSGMLSYLVSMDVQNYSLGDLAPILTSLSKLRSVLLQCDTQFKLFNELKRILGDVYRPNSCELEIKSYSLEISKDSLRSYLIGFGNYQQVFNTLSKSISQVPSLHLYLLMLAIRFCY</sequence>
<dbReference type="PANTHER" id="PTHR11017">
    <property type="entry name" value="LEUCINE-RICH REPEAT-CONTAINING PROTEIN"/>
    <property type="match status" value="1"/>
</dbReference>
<evidence type="ECO:0000313" key="4">
    <source>
        <dbReference type="Proteomes" id="UP001367508"/>
    </source>
</evidence>
<dbReference type="GO" id="GO:0006952">
    <property type="term" value="P:defense response"/>
    <property type="evidence" value="ECO:0007669"/>
    <property type="project" value="InterPro"/>
</dbReference>
<proteinExistence type="predicted"/>
<evidence type="ECO:0000259" key="2">
    <source>
        <dbReference type="Pfam" id="PF01582"/>
    </source>
</evidence>
<keyword evidence="4" id="KW-1185">Reference proteome</keyword>
<dbReference type="Gene3D" id="3.80.10.10">
    <property type="entry name" value="Ribonuclease Inhibitor"/>
    <property type="match status" value="1"/>
</dbReference>
<feature type="domain" description="NB-ARC" evidence="1">
    <location>
        <begin position="80"/>
        <end position="217"/>
    </location>
</feature>
<dbReference type="GO" id="GO:0007165">
    <property type="term" value="P:signal transduction"/>
    <property type="evidence" value="ECO:0007669"/>
    <property type="project" value="InterPro"/>
</dbReference>
<dbReference type="Pfam" id="PF01582">
    <property type="entry name" value="TIR"/>
    <property type="match status" value="1"/>
</dbReference>
<evidence type="ECO:0000259" key="1">
    <source>
        <dbReference type="Pfam" id="PF00931"/>
    </source>
</evidence>
<dbReference type="GO" id="GO:0043531">
    <property type="term" value="F:ADP binding"/>
    <property type="evidence" value="ECO:0007669"/>
    <property type="project" value="InterPro"/>
</dbReference>